<dbReference type="Proteomes" id="UP000190423">
    <property type="component" value="Unassembled WGS sequence"/>
</dbReference>
<evidence type="ECO:0000256" key="5">
    <source>
        <dbReference type="PROSITE-ProRule" id="PRU01091"/>
    </source>
</evidence>
<dbReference type="Gene3D" id="3.40.50.2300">
    <property type="match status" value="1"/>
</dbReference>
<dbReference type="GO" id="GO:0000156">
    <property type="term" value="F:phosphorelay response regulator activity"/>
    <property type="evidence" value="ECO:0007669"/>
    <property type="project" value="TreeGrafter"/>
</dbReference>
<dbReference type="GO" id="GO:0006355">
    <property type="term" value="P:regulation of DNA-templated transcription"/>
    <property type="evidence" value="ECO:0007669"/>
    <property type="project" value="InterPro"/>
</dbReference>
<dbReference type="RefSeq" id="WP_078933766.1">
    <property type="nucleotide sequence ID" value="NZ_FUWG01000014.1"/>
</dbReference>
<dbReference type="GeneID" id="78317146"/>
<organism evidence="8 9">
    <name type="scientific">Treponema porcinum</name>
    <dbReference type="NCBI Taxonomy" id="261392"/>
    <lineage>
        <taxon>Bacteria</taxon>
        <taxon>Pseudomonadati</taxon>
        <taxon>Spirochaetota</taxon>
        <taxon>Spirochaetia</taxon>
        <taxon>Spirochaetales</taxon>
        <taxon>Treponemataceae</taxon>
        <taxon>Treponema</taxon>
    </lineage>
</organism>
<dbReference type="SUPFAM" id="SSF46894">
    <property type="entry name" value="C-terminal effector domain of the bipartite response regulators"/>
    <property type="match status" value="1"/>
</dbReference>
<evidence type="ECO:0000259" key="7">
    <source>
        <dbReference type="PROSITE" id="PS51755"/>
    </source>
</evidence>
<dbReference type="Pfam" id="PF00486">
    <property type="entry name" value="Trans_reg_C"/>
    <property type="match status" value="1"/>
</dbReference>
<evidence type="ECO:0000256" key="4">
    <source>
        <dbReference type="PROSITE-ProRule" id="PRU00169"/>
    </source>
</evidence>
<feature type="DNA-binding region" description="OmpR/PhoB-type" evidence="5">
    <location>
        <begin position="133"/>
        <end position="231"/>
    </location>
</feature>
<dbReference type="SUPFAM" id="SSF52172">
    <property type="entry name" value="CheY-like"/>
    <property type="match status" value="1"/>
</dbReference>
<evidence type="ECO:0000259" key="6">
    <source>
        <dbReference type="PROSITE" id="PS50110"/>
    </source>
</evidence>
<dbReference type="CDD" id="cd00383">
    <property type="entry name" value="trans_reg_C"/>
    <property type="match status" value="1"/>
</dbReference>
<proteinExistence type="predicted"/>
<protein>
    <submittedName>
        <fullName evidence="8">Two-component system, OmpR family, response regulator RegX3</fullName>
    </submittedName>
</protein>
<dbReference type="InterPro" id="IPR001789">
    <property type="entry name" value="Sig_transdc_resp-reg_receiver"/>
</dbReference>
<dbReference type="SMART" id="SM00862">
    <property type="entry name" value="Trans_reg_C"/>
    <property type="match status" value="1"/>
</dbReference>
<dbReference type="InterPro" id="IPR001867">
    <property type="entry name" value="OmpR/PhoB-type_DNA-bd"/>
</dbReference>
<evidence type="ECO:0000313" key="9">
    <source>
        <dbReference type="Proteomes" id="UP000190423"/>
    </source>
</evidence>
<dbReference type="PROSITE" id="PS50110">
    <property type="entry name" value="RESPONSE_REGULATORY"/>
    <property type="match status" value="1"/>
</dbReference>
<feature type="domain" description="OmpR/PhoB-type" evidence="7">
    <location>
        <begin position="133"/>
        <end position="231"/>
    </location>
</feature>
<dbReference type="InterPro" id="IPR039420">
    <property type="entry name" value="WalR-like"/>
</dbReference>
<dbReference type="SMART" id="SM00448">
    <property type="entry name" value="REC"/>
    <property type="match status" value="1"/>
</dbReference>
<keyword evidence="2" id="KW-0902">Two-component regulatory system</keyword>
<accession>A0A1T4M6Q9</accession>
<evidence type="ECO:0000313" key="8">
    <source>
        <dbReference type="EMBL" id="SJZ62546.1"/>
    </source>
</evidence>
<keyword evidence="1 4" id="KW-0597">Phosphoprotein</keyword>
<dbReference type="STRING" id="261392.SAMN02745149_01865"/>
<keyword evidence="3 5" id="KW-0238">DNA-binding</keyword>
<evidence type="ECO:0000256" key="1">
    <source>
        <dbReference type="ARBA" id="ARBA00022553"/>
    </source>
</evidence>
<evidence type="ECO:0000256" key="3">
    <source>
        <dbReference type="ARBA" id="ARBA00023125"/>
    </source>
</evidence>
<evidence type="ECO:0000256" key="2">
    <source>
        <dbReference type="ARBA" id="ARBA00023012"/>
    </source>
</evidence>
<dbReference type="Gene3D" id="6.10.250.690">
    <property type="match status" value="1"/>
</dbReference>
<dbReference type="Pfam" id="PF00072">
    <property type="entry name" value="Response_reg"/>
    <property type="match status" value="1"/>
</dbReference>
<dbReference type="AlphaFoldDB" id="A0A1T4M6Q9"/>
<dbReference type="OrthoDB" id="341603at2"/>
<dbReference type="PROSITE" id="PS51755">
    <property type="entry name" value="OMPR_PHOB"/>
    <property type="match status" value="1"/>
</dbReference>
<dbReference type="InterPro" id="IPR011006">
    <property type="entry name" value="CheY-like_superfamily"/>
</dbReference>
<dbReference type="GO" id="GO:0000976">
    <property type="term" value="F:transcription cis-regulatory region binding"/>
    <property type="evidence" value="ECO:0007669"/>
    <property type="project" value="TreeGrafter"/>
</dbReference>
<dbReference type="PANTHER" id="PTHR48111:SF40">
    <property type="entry name" value="PHOSPHATE REGULON TRANSCRIPTIONAL REGULATORY PROTEIN PHOB"/>
    <property type="match status" value="1"/>
</dbReference>
<sequence length="236" mass="26458">MNNRPRIFIIEDVPEMASLIAMYIEKADMQAFSYSTAEAALSEMKTTGEPDCLILDLNLPGMSGFDFLTRIRRDFRPTVPVVIVSARDADEDVIKGLGIGADEFVTKPFSPRVLVARIQAHLRRMTVSSAAAEESVRFGDYVLLLDSNVLKNGGRKIQLSVKEYAVLEYLIQNAGTSLSPEKIYTKVWKTQFGDMTAVAVYIQRLRKKIEKDPSNPMFIKTDFGNGYFFPKEAIIA</sequence>
<keyword evidence="9" id="KW-1185">Reference proteome</keyword>
<dbReference type="Gene3D" id="1.10.10.10">
    <property type="entry name" value="Winged helix-like DNA-binding domain superfamily/Winged helix DNA-binding domain"/>
    <property type="match status" value="1"/>
</dbReference>
<dbReference type="GO" id="GO:0032993">
    <property type="term" value="C:protein-DNA complex"/>
    <property type="evidence" value="ECO:0007669"/>
    <property type="project" value="TreeGrafter"/>
</dbReference>
<name>A0A1T4M6Q9_TREPO</name>
<dbReference type="InterPro" id="IPR036388">
    <property type="entry name" value="WH-like_DNA-bd_sf"/>
</dbReference>
<gene>
    <name evidence="8" type="ORF">SAMN02745149_01865</name>
</gene>
<dbReference type="EMBL" id="FUWG01000014">
    <property type="protein sequence ID" value="SJZ62546.1"/>
    <property type="molecule type" value="Genomic_DNA"/>
</dbReference>
<dbReference type="PANTHER" id="PTHR48111">
    <property type="entry name" value="REGULATOR OF RPOS"/>
    <property type="match status" value="1"/>
</dbReference>
<dbReference type="InterPro" id="IPR016032">
    <property type="entry name" value="Sig_transdc_resp-reg_C-effctor"/>
</dbReference>
<feature type="modified residue" description="4-aspartylphosphate" evidence="4">
    <location>
        <position position="56"/>
    </location>
</feature>
<reference evidence="8 9" key="1">
    <citation type="submission" date="2017-02" db="EMBL/GenBank/DDBJ databases">
        <authorList>
            <person name="Peterson S.W."/>
        </authorList>
    </citation>
    <scope>NUCLEOTIDE SEQUENCE [LARGE SCALE GENOMIC DNA]</scope>
    <source>
        <strain evidence="8 9">ATCC BAA-908</strain>
    </source>
</reference>
<dbReference type="GO" id="GO:0005829">
    <property type="term" value="C:cytosol"/>
    <property type="evidence" value="ECO:0007669"/>
    <property type="project" value="TreeGrafter"/>
</dbReference>
<feature type="domain" description="Response regulatory" evidence="6">
    <location>
        <begin position="6"/>
        <end position="122"/>
    </location>
</feature>